<dbReference type="InterPro" id="IPR008979">
    <property type="entry name" value="Galactose-bd-like_sf"/>
</dbReference>
<dbReference type="SUPFAM" id="SSF49785">
    <property type="entry name" value="Galactose-binding domain-like"/>
    <property type="match status" value="1"/>
</dbReference>
<dbReference type="SUPFAM" id="SSF48208">
    <property type="entry name" value="Six-hairpin glycosidases"/>
    <property type="match status" value="1"/>
</dbReference>
<feature type="domain" description="Alpha-L-rhamnosidase six-hairpin glycosidase" evidence="1">
    <location>
        <begin position="404"/>
        <end position="664"/>
    </location>
</feature>
<organism evidence="2 3">
    <name type="scientific">Talaromyces amestolkiae</name>
    <dbReference type="NCBI Taxonomy" id="1196081"/>
    <lineage>
        <taxon>Eukaryota</taxon>
        <taxon>Fungi</taxon>
        <taxon>Dikarya</taxon>
        <taxon>Ascomycota</taxon>
        <taxon>Pezizomycotina</taxon>
        <taxon>Eurotiomycetes</taxon>
        <taxon>Eurotiomycetidae</taxon>
        <taxon>Eurotiales</taxon>
        <taxon>Trichocomaceae</taxon>
        <taxon>Talaromyces</taxon>
        <taxon>Talaromyces sect. Talaromyces</taxon>
    </lineage>
</organism>
<dbReference type="InterPro" id="IPR012341">
    <property type="entry name" value="6hp_glycosidase-like_sf"/>
</dbReference>
<dbReference type="GO" id="GO:0005975">
    <property type="term" value="P:carbohydrate metabolic process"/>
    <property type="evidence" value="ECO:0007669"/>
    <property type="project" value="InterPro"/>
</dbReference>
<dbReference type="PANTHER" id="PTHR34987:SF2">
    <property type="entry name" value="B, PUTATIVE (AFU_ORTHOLOGUE AFUA_7G05040)-RELATED"/>
    <property type="match status" value="1"/>
</dbReference>
<accession>A0A364L2Q4</accession>
<name>A0A364L2Q4_TALAM</name>
<dbReference type="PANTHER" id="PTHR34987">
    <property type="entry name" value="C, PUTATIVE (AFU_ORTHOLOGUE AFUA_3G02880)-RELATED"/>
    <property type="match status" value="1"/>
</dbReference>
<dbReference type="InterPro" id="IPR008928">
    <property type="entry name" value="6-hairpin_glycosidase_sf"/>
</dbReference>
<evidence type="ECO:0000313" key="3">
    <source>
        <dbReference type="Proteomes" id="UP000249363"/>
    </source>
</evidence>
<dbReference type="OrthoDB" id="6503935at2759"/>
<dbReference type="InterPro" id="IPR035396">
    <property type="entry name" value="Bac_rhamnosid6H"/>
</dbReference>
<dbReference type="Pfam" id="PF17389">
    <property type="entry name" value="Bac_rhamnosid6H"/>
    <property type="match status" value="1"/>
</dbReference>
<dbReference type="Proteomes" id="UP000249363">
    <property type="component" value="Unassembled WGS sequence"/>
</dbReference>
<dbReference type="Gene3D" id="2.60.120.260">
    <property type="entry name" value="Galactose-binding domain-like"/>
    <property type="match status" value="2"/>
</dbReference>
<comment type="caution">
    <text evidence="2">The sequence shown here is derived from an EMBL/GenBank/DDBJ whole genome shotgun (WGS) entry which is preliminary data.</text>
</comment>
<dbReference type="GO" id="GO:0003824">
    <property type="term" value="F:catalytic activity"/>
    <property type="evidence" value="ECO:0007669"/>
    <property type="project" value="UniProtKB-ARBA"/>
</dbReference>
<gene>
    <name evidence="2" type="ORF">BHQ10_006104</name>
</gene>
<evidence type="ECO:0000259" key="1">
    <source>
        <dbReference type="Pfam" id="PF17389"/>
    </source>
</evidence>
<dbReference type="AlphaFoldDB" id="A0A364L2Q4"/>
<dbReference type="STRING" id="1196081.A0A364L2Q4"/>
<dbReference type="Gene3D" id="2.60.420.10">
    <property type="entry name" value="Maltose phosphorylase, domain 3"/>
    <property type="match status" value="1"/>
</dbReference>
<evidence type="ECO:0000313" key="2">
    <source>
        <dbReference type="EMBL" id="RAO70092.1"/>
    </source>
</evidence>
<reference evidence="2 3" key="1">
    <citation type="journal article" date="2017" name="Biotechnol. Biofuels">
        <title>Differential beta-glucosidase expression as a function of carbon source availability in Talaromyces amestolkiae: a genomic and proteomic approach.</title>
        <authorList>
            <person name="de Eugenio L.I."/>
            <person name="Mendez-Liter J.A."/>
            <person name="Nieto-Dominguez M."/>
            <person name="Alonso L."/>
            <person name="Gil-Munoz J."/>
            <person name="Barriuso J."/>
            <person name="Prieto A."/>
            <person name="Martinez M.J."/>
        </authorList>
    </citation>
    <scope>NUCLEOTIDE SEQUENCE [LARGE SCALE GENOMIC DNA]</scope>
    <source>
        <strain evidence="2 3">CIB</strain>
    </source>
</reference>
<protein>
    <recommendedName>
        <fullName evidence="1">Alpha-L-rhamnosidase six-hairpin glycosidase domain-containing protein</fullName>
    </recommendedName>
</protein>
<proteinExistence type="predicted"/>
<dbReference type="RefSeq" id="XP_040734608.1">
    <property type="nucleotide sequence ID" value="XM_040878654.1"/>
</dbReference>
<sequence>MPRHWSETVDWIWASNWDESRDVARIVQFRRSFALESVPSECLIHVSADTRYRLYVNGRSVCFGPAKSHLGEWNYESVDIAPFCNVGRNTIAMRVLRYSAQFPGNMSLTRAILPGVIVHSDVVVRDPTQILINIARIIANEGKPEVGTNSSWRWKIDEAVRIGSKSAWDPNLGPVLLSINEDVDGSKQDLDWVQPNFDDGTWLPAVKATMKAPMLPILDQRRLAKRSIPLLPETPGRFLEIVKCDADTPSLQDWNHLIRHDQPLKIEAGRRVTAVFAAETYTTGFICLQMRQGAGAKIRIRCAECFEQPSATPNPFARIKTDRTDVSGALMGKDDYYICGRDTPSDVVVTYEPFWFRTFRYVELEIETRPSSPLEILQMTFHETHYPLEKTTQITKFPSVEESKLWDISINTLRNCMHETYEDCPFYEQNQFGMDSRLQILFTYQLSNDDRLARKCMQEFHSSRRSDGLVETHFPSPLPGVNIPYFSLYWIFMVYDHMMYFGDETLVRRYLGTIDGILDHFHQRIDDSNNLVGRMAWDAWPFVDWTQQWSDPGPDHDFRNLAVPPAYARTGCMTYSSLIYSLTLQRAAQLCEFVGRRDTASEYHQRAAQLNAAVMKHCFRGDFLVDGPDSPPEERSQHAQVFAVLCGALEGETARTVLRHALADSSFVRCSYAMSFYVFEAVRTAGLYDELRSTLLEPWRDMVRQNLSTWAESAAMPRSDCHAWSSVPIHDFVANVAGLTPATPGFKRIRLEPRRELWKEMSGSFAVGNGSIAMSWSPGEPVELVPSFDTDVEICDGSASTLYNVKKDTKLRFDI</sequence>
<dbReference type="GeneID" id="63795320"/>
<dbReference type="EMBL" id="MIKG01000011">
    <property type="protein sequence ID" value="RAO70092.1"/>
    <property type="molecule type" value="Genomic_DNA"/>
</dbReference>
<keyword evidence="3" id="KW-1185">Reference proteome</keyword>
<dbReference type="Gene3D" id="1.50.10.10">
    <property type="match status" value="1"/>
</dbReference>